<reference evidence="1 2" key="1">
    <citation type="submission" date="2016-03" db="EMBL/GenBank/DDBJ databases">
        <title>Comparative genomics of the ectomycorrhizal sister species Rhizopogon vinicolor and Rhizopogon vesiculosus (Basidiomycota: Boletales) reveals a divergence of the mating type B locus.</title>
        <authorList>
            <person name="Mujic A.B."/>
            <person name="Kuo A."/>
            <person name="Tritt A."/>
            <person name="Lipzen A."/>
            <person name="Chen C."/>
            <person name="Johnson J."/>
            <person name="Sharma A."/>
            <person name="Barry K."/>
            <person name="Grigoriev I.V."/>
            <person name="Spatafora J.W."/>
        </authorList>
    </citation>
    <scope>NUCLEOTIDE SEQUENCE [LARGE SCALE GENOMIC DNA]</scope>
    <source>
        <strain evidence="1 2">AM-OR11-056</strain>
    </source>
</reference>
<name>A0A1J8QEI1_9AGAM</name>
<dbReference type="EMBL" id="LVVM01000730">
    <property type="protein sequence ID" value="OJA20094.1"/>
    <property type="molecule type" value="Genomic_DNA"/>
</dbReference>
<dbReference type="Proteomes" id="UP000183567">
    <property type="component" value="Unassembled WGS sequence"/>
</dbReference>
<comment type="caution">
    <text evidence="1">The sequence shown here is derived from an EMBL/GenBank/DDBJ whole genome shotgun (WGS) entry which is preliminary data.</text>
</comment>
<accession>A0A1J8QEI1</accession>
<evidence type="ECO:0000313" key="1">
    <source>
        <dbReference type="EMBL" id="OJA20094.1"/>
    </source>
</evidence>
<sequence length="49" mass="5575">MLLGDSYDSSSSSLNLIIPHENFLEMTTYLKEEGDYVNAEKEERLHSPA</sequence>
<dbReference type="AlphaFoldDB" id="A0A1J8QEI1"/>
<evidence type="ECO:0000313" key="2">
    <source>
        <dbReference type="Proteomes" id="UP000183567"/>
    </source>
</evidence>
<keyword evidence="2" id="KW-1185">Reference proteome</keyword>
<gene>
    <name evidence="1" type="ORF">AZE42_07713</name>
</gene>
<protein>
    <submittedName>
        <fullName evidence="1">Uncharacterized protein</fullName>
    </submittedName>
</protein>
<proteinExistence type="predicted"/>
<organism evidence="1 2">
    <name type="scientific">Rhizopogon vesiculosus</name>
    <dbReference type="NCBI Taxonomy" id="180088"/>
    <lineage>
        <taxon>Eukaryota</taxon>
        <taxon>Fungi</taxon>
        <taxon>Dikarya</taxon>
        <taxon>Basidiomycota</taxon>
        <taxon>Agaricomycotina</taxon>
        <taxon>Agaricomycetes</taxon>
        <taxon>Agaricomycetidae</taxon>
        <taxon>Boletales</taxon>
        <taxon>Suillineae</taxon>
        <taxon>Rhizopogonaceae</taxon>
        <taxon>Rhizopogon</taxon>
    </lineage>
</organism>